<evidence type="ECO:0000313" key="4">
    <source>
        <dbReference type="Proteomes" id="UP000478052"/>
    </source>
</evidence>
<feature type="region of interest" description="Disordered" evidence="1">
    <location>
        <begin position="79"/>
        <end position="125"/>
    </location>
</feature>
<protein>
    <submittedName>
        <fullName evidence="3">A-kinase anchor protein 200</fullName>
    </submittedName>
</protein>
<dbReference type="OrthoDB" id="6700395at2759"/>
<dbReference type="EMBL" id="VUJU01005827">
    <property type="protein sequence ID" value="KAF0750145.1"/>
    <property type="molecule type" value="Genomic_DNA"/>
</dbReference>
<proteinExistence type="predicted"/>
<keyword evidence="2" id="KW-0732">Signal</keyword>
<feature type="signal peptide" evidence="2">
    <location>
        <begin position="1"/>
        <end position="20"/>
    </location>
</feature>
<sequence length="538" mass="57968">MVVALRIVCVLSIFCGVLQAAPTVTYDQRQQGEFNLQVDVDDVAIILLPGDEFAQRGILQSSDKIHQIFGRRHGVKSKKKHKKPVNCTAGTTVNPEVPYSELPSTTNSPTSSQGYEELYSTSTSSQEKLLQDVEPSVAASPVSEINVPSVPTDVDGQKIISSSDHISAATSPSAFEKKDDLEETAGSVTVSSSETVAVKTVENPTAVDGENAETNNITEKVAIQTVEKSTEVTKSQASEISNGSKTDVKKIETLSTNFEENPVSVSSNVKTAEKITNDEIIKVDKTPAKDSSTEDKSNEMTTAKILETVEFEEVKPAEMVVIKTMEKPTDGGENKHEEFVDETVVDASRVNGLETQVNTKTTNEPTEMIAMKTLEKPTFAEALKVVKKPMDAADAVKAADTQAGKTTSVDLSKSPVELVAMKTMENPHYAVGPTNAMEKSEITTSTKLVEIQEDKKIQNIPSVENIVSKSAPKQPEMVAMKTVENSSTVKSVISVKTVIKPGIPKSTVSSNSSLIMRKVGDRKPLPTITLEVATPKVL</sequence>
<evidence type="ECO:0000313" key="3">
    <source>
        <dbReference type="EMBL" id="KAF0750145.1"/>
    </source>
</evidence>
<dbReference type="GO" id="GO:0016301">
    <property type="term" value="F:kinase activity"/>
    <property type="evidence" value="ECO:0007669"/>
    <property type="project" value="UniProtKB-KW"/>
</dbReference>
<feature type="compositionally biased region" description="Polar residues" evidence="1">
    <location>
        <begin position="102"/>
        <end position="125"/>
    </location>
</feature>
<feature type="chain" id="PRO_5026345007" evidence="2">
    <location>
        <begin position="21"/>
        <end position="538"/>
    </location>
</feature>
<comment type="caution">
    <text evidence="3">The sequence shown here is derived from an EMBL/GenBank/DDBJ whole genome shotgun (WGS) entry which is preliminary data.</text>
</comment>
<evidence type="ECO:0000256" key="2">
    <source>
        <dbReference type="SAM" id="SignalP"/>
    </source>
</evidence>
<accession>A0A6G0Y717</accession>
<name>A0A6G0Y717_APHCR</name>
<keyword evidence="3" id="KW-0418">Kinase</keyword>
<keyword evidence="3" id="KW-0808">Transferase</keyword>
<reference evidence="3 4" key="1">
    <citation type="submission" date="2019-08" db="EMBL/GenBank/DDBJ databases">
        <title>Whole genome of Aphis craccivora.</title>
        <authorList>
            <person name="Voronova N.V."/>
            <person name="Shulinski R.S."/>
            <person name="Bandarenka Y.V."/>
            <person name="Zhorov D.G."/>
            <person name="Warner D."/>
        </authorList>
    </citation>
    <scope>NUCLEOTIDE SEQUENCE [LARGE SCALE GENOMIC DNA]</scope>
    <source>
        <strain evidence="3">180601</strain>
        <tissue evidence="3">Whole Body</tissue>
    </source>
</reference>
<keyword evidence="4" id="KW-1185">Reference proteome</keyword>
<dbReference type="AlphaFoldDB" id="A0A6G0Y717"/>
<dbReference type="Proteomes" id="UP000478052">
    <property type="component" value="Unassembled WGS sequence"/>
</dbReference>
<evidence type="ECO:0000256" key="1">
    <source>
        <dbReference type="SAM" id="MobiDB-lite"/>
    </source>
</evidence>
<gene>
    <name evidence="3" type="ORF">FWK35_00031333</name>
</gene>
<organism evidence="3 4">
    <name type="scientific">Aphis craccivora</name>
    <name type="common">Cowpea aphid</name>
    <dbReference type="NCBI Taxonomy" id="307492"/>
    <lineage>
        <taxon>Eukaryota</taxon>
        <taxon>Metazoa</taxon>
        <taxon>Ecdysozoa</taxon>
        <taxon>Arthropoda</taxon>
        <taxon>Hexapoda</taxon>
        <taxon>Insecta</taxon>
        <taxon>Pterygota</taxon>
        <taxon>Neoptera</taxon>
        <taxon>Paraneoptera</taxon>
        <taxon>Hemiptera</taxon>
        <taxon>Sternorrhyncha</taxon>
        <taxon>Aphidomorpha</taxon>
        <taxon>Aphidoidea</taxon>
        <taxon>Aphididae</taxon>
        <taxon>Aphidini</taxon>
        <taxon>Aphis</taxon>
        <taxon>Aphis</taxon>
    </lineage>
</organism>